<organism evidence="1">
    <name type="scientific">uncultured Sulfurovum sp</name>
    <dbReference type="NCBI Taxonomy" id="269237"/>
    <lineage>
        <taxon>Bacteria</taxon>
        <taxon>Pseudomonadati</taxon>
        <taxon>Campylobacterota</taxon>
        <taxon>Epsilonproteobacteria</taxon>
        <taxon>Campylobacterales</taxon>
        <taxon>Sulfurovaceae</taxon>
        <taxon>Sulfurovum</taxon>
        <taxon>environmental samples</taxon>
    </lineage>
</organism>
<accession>A0A6S6TSG7</accession>
<protein>
    <recommendedName>
        <fullName evidence="2">Indole-3-glycerol-phosphate synthase</fullName>
    </recommendedName>
</protein>
<evidence type="ECO:0008006" key="2">
    <source>
        <dbReference type="Google" id="ProtNLM"/>
    </source>
</evidence>
<dbReference type="AlphaFoldDB" id="A0A6S6TSG7"/>
<name>A0A6S6TSG7_9BACT</name>
<sequence length="121" mass="13377">MQIFGHEYLESEAFYAVETLEEIAKTPANALLQLKPLSNSLSIAKHCQKNVLSYVLEIESIEEAMLANLLGATYVLCTKELAKELMPIAQNYLFDVRVLALIKEGEIEEMAKCGVDGVVLG</sequence>
<proteinExistence type="predicted"/>
<dbReference type="EMBL" id="CACVAX010000053">
    <property type="protein sequence ID" value="CAA6818983.1"/>
    <property type="molecule type" value="Genomic_DNA"/>
</dbReference>
<evidence type="ECO:0000313" key="1">
    <source>
        <dbReference type="EMBL" id="CAA6818983.1"/>
    </source>
</evidence>
<reference evidence="1" key="1">
    <citation type="submission" date="2020-01" db="EMBL/GenBank/DDBJ databases">
        <authorList>
            <person name="Meier V. D."/>
            <person name="Meier V D."/>
        </authorList>
    </citation>
    <scope>NUCLEOTIDE SEQUENCE</scope>
    <source>
        <strain evidence="1">HLG_WM_MAG_04</strain>
    </source>
</reference>
<gene>
    <name evidence="1" type="ORF">HELGO_WM8654</name>
</gene>